<comment type="similarity">
    <text evidence="6">Belongs to the methylenetetrahydrofolate reductase family.</text>
</comment>
<sequence>MRISIELVPRGVEHLQAELQLMKSKFPSINTVNIPDLMRLDIRSWEGTAISKTFYDNCIPHIRAIDFDLSKTIPITEYLNLHHISEILVVTGDHPQDVNRKVYPVTSTDFIKKIKAECPNIKVYAAIDPYRNSVKQEYEYVQRKLDAGTDGFFTQPFFDIRLMEVYMELLEGSDIFWGVSPVTSLRSRNYWEVKNNAIFPKSFEPTLQWNIDFARKALDFSHGTNSNIYFMPIKIDLETYLEGIFR</sequence>
<evidence type="ECO:0000313" key="7">
    <source>
        <dbReference type="EMBL" id="NOU93638.1"/>
    </source>
</evidence>
<keyword evidence="5 6" id="KW-0560">Oxidoreductase</keyword>
<dbReference type="RefSeq" id="WP_171651840.1">
    <property type="nucleotide sequence ID" value="NZ_WHOD01000049.1"/>
</dbReference>
<dbReference type="AlphaFoldDB" id="A0A972K186"/>
<keyword evidence="3 6" id="KW-0285">Flavoprotein</keyword>
<comment type="cofactor">
    <cofactor evidence="1 6">
        <name>FAD</name>
        <dbReference type="ChEBI" id="CHEBI:57692"/>
    </cofactor>
</comment>
<dbReference type="Proteomes" id="UP000641588">
    <property type="component" value="Unassembled WGS sequence"/>
</dbReference>
<accession>A0A972K186</accession>
<evidence type="ECO:0000256" key="6">
    <source>
        <dbReference type="RuleBase" id="RU003862"/>
    </source>
</evidence>
<dbReference type="Gene3D" id="3.20.20.220">
    <property type="match status" value="1"/>
</dbReference>
<keyword evidence="8" id="KW-1185">Reference proteome</keyword>
<evidence type="ECO:0000256" key="1">
    <source>
        <dbReference type="ARBA" id="ARBA00001974"/>
    </source>
</evidence>
<name>A0A972K186_9BACL</name>
<evidence type="ECO:0000256" key="5">
    <source>
        <dbReference type="ARBA" id="ARBA00023002"/>
    </source>
</evidence>
<gene>
    <name evidence="7" type="ORF">GC093_10450</name>
</gene>
<evidence type="ECO:0000256" key="2">
    <source>
        <dbReference type="ARBA" id="ARBA00004777"/>
    </source>
</evidence>
<comment type="pathway">
    <text evidence="2 6">One-carbon metabolism; tetrahydrofolate interconversion.</text>
</comment>
<dbReference type="InterPro" id="IPR029041">
    <property type="entry name" value="FAD-linked_oxidoreductase-like"/>
</dbReference>
<proteinExistence type="inferred from homology"/>
<dbReference type="SUPFAM" id="SSF51730">
    <property type="entry name" value="FAD-linked oxidoreductase"/>
    <property type="match status" value="1"/>
</dbReference>
<organism evidence="7 8">
    <name type="scientific">Paenibacillus foliorum</name>
    <dbReference type="NCBI Taxonomy" id="2654974"/>
    <lineage>
        <taxon>Bacteria</taxon>
        <taxon>Bacillati</taxon>
        <taxon>Bacillota</taxon>
        <taxon>Bacilli</taxon>
        <taxon>Bacillales</taxon>
        <taxon>Paenibacillaceae</taxon>
        <taxon>Paenibacillus</taxon>
    </lineage>
</organism>
<protein>
    <recommendedName>
        <fullName evidence="6">Methylenetetrahydrofolate reductase</fullName>
    </recommendedName>
</protein>
<comment type="caution">
    <text evidence="7">The sequence shown here is derived from an EMBL/GenBank/DDBJ whole genome shotgun (WGS) entry which is preliminary data.</text>
</comment>
<dbReference type="InterPro" id="IPR003171">
    <property type="entry name" value="Mehydrof_redctse-like"/>
</dbReference>
<keyword evidence="4 6" id="KW-0274">FAD</keyword>
<evidence type="ECO:0000256" key="3">
    <source>
        <dbReference type="ARBA" id="ARBA00022630"/>
    </source>
</evidence>
<evidence type="ECO:0000256" key="4">
    <source>
        <dbReference type="ARBA" id="ARBA00022827"/>
    </source>
</evidence>
<dbReference type="GO" id="GO:0006555">
    <property type="term" value="P:methionine metabolic process"/>
    <property type="evidence" value="ECO:0007669"/>
    <property type="project" value="InterPro"/>
</dbReference>
<evidence type="ECO:0000313" key="8">
    <source>
        <dbReference type="Proteomes" id="UP000641588"/>
    </source>
</evidence>
<dbReference type="EMBL" id="WHOD01000049">
    <property type="protein sequence ID" value="NOU93638.1"/>
    <property type="molecule type" value="Genomic_DNA"/>
</dbReference>
<dbReference type="Pfam" id="PF02219">
    <property type="entry name" value="MTHFR"/>
    <property type="match status" value="1"/>
</dbReference>
<dbReference type="GO" id="GO:0004489">
    <property type="term" value="F:methylenetetrahydrofolate reductase [NAD(P)H] activity"/>
    <property type="evidence" value="ECO:0007669"/>
    <property type="project" value="InterPro"/>
</dbReference>
<reference evidence="7" key="1">
    <citation type="submission" date="2019-10" db="EMBL/GenBank/DDBJ databases">
        <title>Description of Paenibacillus glebae sp. nov.</title>
        <authorList>
            <person name="Carlier A."/>
            <person name="Qi S."/>
        </authorList>
    </citation>
    <scope>NUCLEOTIDE SEQUENCE</scope>
    <source>
        <strain evidence="7">LMG 31456</strain>
    </source>
</reference>